<proteinExistence type="predicted"/>
<dbReference type="EMBL" id="VRMN01000010">
    <property type="protein sequence ID" value="KAA8492326.1"/>
    <property type="molecule type" value="Genomic_DNA"/>
</dbReference>
<gene>
    <name evidence="1" type="ORF">FVE85_3764</name>
</gene>
<organism evidence="1 2">
    <name type="scientific">Porphyridium purpureum</name>
    <name type="common">Red alga</name>
    <name type="synonym">Porphyridium cruentum</name>
    <dbReference type="NCBI Taxonomy" id="35688"/>
    <lineage>
        <taxon>Eukaryota</taxon>
        <taxon>Rhodophyta</taxon>
        <taxon>Bangiophyceae</taxon>
        <taxon>Porphyridiales</taxon>
        <taxon>Porphyridiaceae</taxon>
        <taxon>Porphyridium</taxon>
    </lineage>
</organism>
<dbReference type="AlphaFoldDB" id="A0A5J4YLM0"/>
<name>A0A5J4YLM0_PORPP</name>
<accession>A0A5J4YLM0</accession>
<sequence length="71" mass="8563">MFCIDRTETILMNTAELVDDLDWVQSTLPSDLRNFLSKFDPLNVQAKVEYHMIILKDRFRLKRKRKEDLFT</sequence>
<evidence type="ECO:0000313" key="1">
    <source>
        <dbReference type="EMBL" id="KAA8492326.1"/>
    </source>
</evidence>
<protein>
    <submittedName>
        <fullName evidence="1">Uncharacterized protein</fullName>
    </submittedName>
</protein>
<comment type="caution">
    <text evidence="1">The sequence shown here is derived from an EMBL/GenBank/DDBJ whole genome shotgun (WGS) entry which is preliminary data.</text>
</comment>
<dbReference type="Proteomes" id="UP000324585">
    <property type="component" value="Unassembled WGS sequence"/>
</dbReference>
<evidence type="ECO:0000313" key="2">
    <source>
        <dbReference type="Proteomes" id="UP000324585"/>
    </source>
</evidence>
<keyword evidence="2" id="KW-1185">Reference proteome</keyword>
<reference evidence="2" key="1">
    <citation type="journal article" date="2019" name="Nat. Commun.">
        <title>Expansion of phycobilisome linker gene families in mesophilic red algae.</title>
        <authorList>
            <person name="Lee J."/>
            <person name="Kim D."/>
            <person name="Bhattacharya D."/>
            <person name="Yoon H.S."/>
        </authorList>
    </citation>
    <scope>NUCLEOTIDE SEQUENCE [LARGE SCALE GENOMIC DNA]</scope>
    <source>
        <strain evidence="2">CCMP 1328</strain>
    </source>
</reference>